<dbReference type="Pfam" id="PF06985">
    <property type="entry name" value="HET"/>
    <property type="match status" value="1"/>
</dbReference>
<gene>
    <name evidence="2" type="ORF">QBC38DRAFT_379522</name>
</gene>
<sequence>MPYARGQHDALSYTWGSPEKTSRIHLNHGDLAITLNFSAALSELRTTSEARFVWADVICINQDDIEERNRQIRMMQRIYRQASSVVVWLGDTTDLSTSTVRNLILPFNYSAESSSWPGTLILQFPEDILCGLRHLFSRPWWKRIWIVQEAVAAREIVFIYGGEVIPWRYLQYLCISIQLCEFRREQKTQALRTCGYRNFAALDNFRKHDPMPLLRLLQGTRNYEASDPRDKLYALLGMASDISSGDLIPDYSQSVEAIYRHLVRFM</sequence>
<dbReference type="PANTHER" id="PTHR24148">
    <property type="entry name" value="ANKYRIN REPEAT DOMAIN-CONTAINING PROTEIN 39 HOMOLOG-RELATED"/>
    <property type="match status" value="1"/>
</dbReference>
<dbReference type="InterPro" id="IPR052895">
    <property type="entry name" value="HetReg/Transcr_Mod"/>
</dbReference>
<name>A0AAN7BZF2_9PEZI</name>
<dbReference type="InterPro" id="IPR010730">
    <property type="entry name" value="HET"/>
</dbReference>
<dbReference type="EMBL" id="MU865288">
    <property type="protein sequence ID" value="KAK4232226.1"/>
    <property type="molecule type" value="Genomic_DNA"/>
</dbReference>
<dbReference type="Proteomes" id="UP001301958">
    <property type="component" value="Unassembled WGS sequence"/>
</dbReference>
<dbReference type="PANTHER" id="PTHR24148:SF64">
    <property type="entry name" value="HETEROKARYON INCOMPATIBILITY DOMAIN-CONTAINING PROTEIN"/>
    <property type="match status" value="1"/>
</dbReference>
<reference evidence="2" key="1">
    <citation type="journal article" date="2023" name="Mol. Phylogenet. Evol.">
        <title>Genome-scale phylogeny and comparative genomics of the fungal order Sordariales.</title>
        <authorList>
            <person name="Hensen N."/>
            <person name="Bonometti L."/>
            <person name="Westerberg I."/>
            <person name="Brannstrom I.O."/>
            <person name="Guillou S."/>
            <person name="Cros-Aarteil S."/>
            <person name="Calhoun S."/>
            <person name="Haridas S."/>
            <person name="Kuo A."/>
            <person name="Mondo S."/>
            <person name="Pangilinan J."/>
            <person name="Riley R."/>
            <person name="LaButti K."/>
            <person name="Andreopoulos B."/>
            <person name="Lipzen A."/>
            <person name="Chen C."/>
            <person name="Yan M."/>
            <person name="Daum C."/>
            <person name="Ng V."/>
            <person name="Clum A."/>
            <person name="Steindorff A."/>
            <person name="Ohm R.A."/>
            <person name="Martin F."/>
            <person name="Silar P."/>
            <person name="Natvig D.O."/>
            <person name="Lalanne C."/>
            <person name="Gautier V."/>
            <person name="Ament-Velasquez S.L."/>
            <person name="Kruys A."/>
            <person name="Hutchinson M.I."/>
            <person name="Powell A.J."/>
            <person name="Barry K."/>
            <person name="Miller A.N."/>
            <person name="Grigoriev I.V."/>
            <person name="Debuchy R."/>
            <person name="Gladieux P."/>
            <person name="Hiltunen Thoren M."/>
            <person name="Johannesson H."/>
        </authorList>
    </citation>
    <scope>NUCLEOTIDE SEQUENCE</scope>
    <source>
        <strain evidence="2">CBS 990.96</strain>
    </source>
</reference>
<dbReference type="AlphaFoldDB" id="A0AAN7BZF2"/>
<accession>A0AAN7BZF2</accession>
<proteinExistence type="predicted"/>
<evidence type="ECO:0000313" key="2">
    <source>
        <dbReference type="EMBL" id="KAK4232226.1"/>
    </source>
</evidence>
<feature type="non-terminal residue" evidence="2">
    <location>
        <position position="266"/>
    </location>
</feature>
<comment type="caution">
    <text evidence="2">The sequence shown here is derived from an EMBL/GenBank/DDBJ whole genome shotgun (WGS) entry which is preliminary data.</text>
</comment>
<protein>
    <submittedName>
        <fullName evidence="2">Heterokaryon incompatibility protein-domain-containing protein</fullName>
    </submittedName>
</protein>
<feature type="domain" description="Heterokaryon incompatibility" evidence="1">
    <location>
        <begin position="9"/>
        <end position="149"/>
    </location>
</feature>
<keyword evidence="3" id="KW-1185">Reference proteome</keyword>
<reference evidence="2" key="2">
    <citation type="submission" date="2023-05" db="EMBL/GenBank/DDBJ databases">
        <authorList>
            <consortium name="Lawrence Berkeley National Laboratory"/>
            <person name="Steindorff A."/>
            <person name="Hensen N."/>
            <person name="Bonometti L."/>
            <person name="Westerberg I."/>
            <person name="Brannstrom I.O."/>
            <person name="Guillou S."/>
            <person name="Cros-Aarteil S."/>
            <person name="Calhoun S."/>
            <person name="Haridas S."/>
            <person name="Kuo A."/>
            <person name="Mondo S."/>
            <person name="Pangilinan J."/>
            <person name="Riley R."/>
            <person name="Labutti K."/>
            <person name="Andreopoulos B."/>
            <person name="Lipzen A."/>
            <person name="Chen C."/>
            <person name="Yanf M."/>
            <person name="Daum C."/>
            <person name="Ng V."/>
            <person name="Clum A."/>
            <person name="Ohm R."/>
            <person name="Martin F."/>
            <person name="Silar P."/>
            <person name="Natvig D."/>
            <person name="Lalanne C."/>
            <person name="Gautier V."/>
            <person name="Ament-Velasquez S.L."/>
            <person name="Kruys A."/>
            <person name="Hutchinson M.I."/>
            <person name="Powell A.J."/>
            <person name="Barry K."/>
            <person name="Miller A.N."/>
            <person name="Grigoriev I.V."/>
            <person name="Debuchy R."/>
            <person name="Gladieux P."/>
            <person name="Thoren M.H."/>
            <person name="Johannesson H."/>
        </authorList>
    </citation>
    <scope>NUCLEOTIDE SEQUENCE</scope>
    <source>
        <strain evidence="2">CBS 990.96</strain>
    </source>
</reference>
<organism evidence="2 3">
    <name type="scientific">Podospora fimiseda</name>
    <dbReference type="NCBI Taxonomy" id="252190"/>
    <lineage>
        <taxon>Eukaryota</taxon>
        <taxon>Fungi</taxon>
        <taxon>Dikarya</taxon>
        <taxon>Ascomycota</taxon>
        <taxon>Pezizomycotina</taxon>
        <taxon>Sordariomycetes</taxon>
        <taxon>Sordariomycetidae</taxon>
        <taxon>Sordariales</taxon>
        <taxon>Podosporaceae</taxon>
        <taxon>Podospora</taxon>
    </lineage>
</organism>
<evidence type="ECO:0000259" key="1">
    <source>
        <dbReference type="Pfam" id="PF06985"/>
    </source>
</evidence>
<evidence type="ECO:0000313" key="3">
    <source>
        <dbReference type="Proteomes" id="UP001301958"/>
    </source>
</evidence>